<feature type="domain" description="HD Cas3-type" evidence="4">
    <location>
        <begin position="9"/>
        <end position="150"/>
    </location>
</feature>
<dbReference type="GO" id="GO:0004519">
    <property type="term" value="F:endonuclease activity"/>
    <property type="evidence" value="ECO:0007669"/>
    <property type="project" value="UniProtKB-KW"/>
</dbReference>
<dbReference type="NCBIfam" id="TIGR01596">
    <property type="entry name" value="cas3_HD"/>
    <property type="match status" value="1"/>
</dbReference>
<dbReference type="Proteomes" id="UP000286561">
    <property type="component" value="Unassembled WGS sequence"/>
</dbReference>
<dbReference type="PROSITE" id="PS51643">
    <property type="entry name" value="HD_CAS3"/>
    <property type="match status" value="1"/>
</dbReference>
<dbReference type="InterPro" id="IPR006483">
    <property type="entry name" value="CRISPR-assoc_Cas3_HD"/>
</dbReference>
<evidence type="ECO:0000313" key="5">
    <source>
        <dbReference type="EMBL" id="RGZ79694.1"/>
    </source>
</evidence>
<evidence type="ECO:0000256" key="1">
    <source>
        <dbReference type="ARBA" id="ARBA00022723"/>
    </source>
</evidence>
<dbReference type="GO" id="GO:0016787">
    <property type="term" value="F:hydrolase activity"/>
    <property type="evidence" value="ECO:0007669"/>
    <property type="project" value="UniProtKB-KW"/>
</dbReference>
<accession>A0A413PTB5</accession>
<dbReference type="EMBL" id="QSEP01000101">
    <property type="protein sequence ID" value="RGZ79694.1"/>
    <property type="molecule type" value="Genomic_DNA"/>
</dbReference>
<keyword evidence="5" id="KW-0255">Endonuclease</keyword>
<name>A0A413PTB5_9FIRM</name>
<organism evidence="5 6">
    <name type="scientific">Anaerobutyricum hallii</name>
    <dbReference type="NCBI Taxonomy" id="39488"/>
    <lineage>
        <taxon>Bacteria</taxon>
        <taxon>Bacillati</taxon>
        <taxon>Bacillota</taxon>
        <taxon>Clostridia</taxon>
        <taxon>Lachnospirales</taxon>
        <taxon>Lachnospiraceae</taxon>
        <taxon>Anaerobutyricum</taxon>
    </lineage>
</organism>
<keyword evidence="3" id="KW-0051">Antiviral defense</keyword>
<evidence type="ECO:0000313" key="6">
    <source>
        <dbReference type="Proteomes" id="UP000286561"/>
    </source>
</evidence>
<comment type="caution">
    <text evidence="5">The sequence shown here is derived from an EMBL/GenBank/DDBJ whole genome shotgun (WGS) entry which is preliminary data.</text>
</comment>
<dbReference type="RefSeq" id="WP_118329637.1">
    <property type="nucleotide sequence ID" value="NZ_QSEP01000101.1"/>
</dbReference>
<dbReference type="Pfam" id="PF18019">
    <property type="entry name" value="Cas3_HD"/>
    <property type="match status" value="1"/>
</dbReference>
<keyword evidence="1" id="KW-0479">Metal-binding</keyword>
<reference evidence="5 6" key="1">
    <citation type="submission" date="2018-08" db="EMBL/GenBank/DDBJ databases">
        <title>A genome reference for cultivated species of the human gut microbiota.</title>
        <authorList>
            <person name="Zou Y."/>
            <person name="Xue W."/>
            <person name="Luo G."/>
        </authorList>
    </citation>
    <scope>NUCLEOTIDE SEQUENCE [LARGE SCALE GENOMIC DNA]</scope>
    <source>
        <strain evidence="5 6">AM48-23BH</strain>
    </source>
</reference>
<dbReference type="AlphaFoldDB" id="A0A413PTB5"/>
<gene>
    <name evidence="5" type="ORF">DW972_12245</name>
</gene>
<dbReference type="Gene3D" id="1.10.3210.30">
    <property type="match status" value="1"/>
</dbReference>
<dbReference type="CDD" id="cd09641">
    <property type="entry name" value="Cas3''_I"/>
    <property type="match status" value="1"/>
</dbReference>
<keyword evidence="5" id="KW-0540">Nuclease</keyword>
<dbReference type="GO" id="GO:0051607">
    <property type="term" value="P:defense response to virus"/>
    <property type="evidence" value="ECO:0007669"/>
    <property type="project" value="UniProtKB-KW"/>
</dbReference>
<dbReference type="GO" id="GO:0046872">
    <property type="term" value="F:metal ion binding"/>
    <property type="evidence" value="ECO:0007669"/>
    <property type="project" value="UniProtKB-KW"/>
</dbReference>
<protein>
    <submittedName>
        <fullName evidence="5">CRISPR-associated endonuclease Cas3</fullName>
    </submittedName>
</protein>
<keyword evidence="2" id="KW-0378">Hydrolase</keyword>
<sequence>MDTSKYWAKSDKVTTLVIHNAALREALDKLYELGYIEKEMYELLKIACEYHDLGKINEMFQARMKNKKLHFDLEKEIPHNVLSLFFVDSERVNKINPEDKKNYVRMLFAILYHHYNSDLMRMVSSSKRQLENIFHRMLFRIFRMRYIAFL</sequence>
<dbReference type="InterPro" id="IPR038257">
    <property type="entry name" value="CRISPR-assoc_Cas3_HD_sf"/>
</dbReference>
<evidence type="ECO:0000256" key="2">
    <source>
        <dbReference type="ARBA" id="ARBA00022801"/>
    </source>
</evidence>
<proteinExistence type="predicted"/>
<evidence type="ECO:0000256" key="3">
    <source>
        <dbReference type="ARBA" id="ARBA00023118"/>
    </source>
</evidence>
<evidence type="ECO:0000259" key="4">
    <source>
        <dbReference type="PROSITE" id="PS51643"/>
    </source>
</evidence>